<dbReference type="InterPro" id="IPR050126">
    <property type="entry name" value="Ap4A_hydrolase"/>
</dbReference>
<evidence type="ECO:0000313" key="3">
    <source>
        <dbReference type="Proteomes" id="UP000697995"/>
    </source>
</evidence>
<comment type="caution">
    <text evidence="2">The sequence shown here is derived from an EMBL/GenBank/DDBJ whole genome shotgun (WGS) entry which is preliminary data.</text>
</comment>
<dbReference type="Gene3D" id="3.60.21.10">
    <property type="match status" value="1"/>
</dbReference>
<dbReference type="InterPro" id="IPR029052">
    <property type="entry name" value="Metallo-depent_PP-like"/>
</dbReference>
<protein>
    <recommendedName>
        <fullName evidence="1">Calcineurin-like phosphoesterase domain-containing protein</fullName>
    </recommendedName>
</protein>
<gene>
    <name evidence="2" type="ORF">CKO45_06785</name>
</gene>
<sequence>MPDFLPAPGWLPPGQRVYAIGDIHGCDAKLASLHAQVAADLRARPVAAPLLLHLGDYVDRGPDSAGVVARLAGGPPLPGLPTVNLMGNHERTMLDALAGERASVTDWRISGGREALASWGLDADGDPAGWLAGIPPAHLDFLRGLALHHRAGGYLFVHAGLRPGVPFELQAFDDMLRIRHSFLNSEADFGAVVVHGHSPTRGPVVRPNRVGIDTGAVFGRELTCLVLEEDRLAFLQA</sequence>
<accession>A0ABS1CW46</accession>
<name>A0ABS1CW46_9PROT</name>
<reference evidence="2 3" key="1">
    <citation type="journal article" date="2020" name="Microorganisms">
        <title>Osmotic Adaptation and Compatible Solute Biosynthesis of Phototrophic Bacteria as Revealed from Genome Analyses.</title>
        <authorList>
            <person name="Imhoff J.F."/>
            <person name="Rahn T."/>
            <person name="Kunzel S."/>
            <person name="Keller A."/>
            <person name="Neulinger S.C."/>
        </authorList>
    </citation>
    <scope>NUCLEOTIDE SEQUENCE [LARGE SCALE GENOMIC DNA]</scope>
    <source>
        <strain evidence="2 3">DSM 15382</strain>
    </source>
</reference>
<keyword evidence="3" id="KW-1185">Reference proteome</keyword>
<dbReference type="InterPro" id="IPR004843">
    <property type="entry name" value="Calcineurin-like_PHP"/>
</dbReference>
<proteinExistence type="predicted"/>
<dbReference type="PANTHER" id="PTHR42850:SF4">
    <property type="entry name" value="ZINC-DEPENDENT ENDOPOLYPHOSPHATASE"/>
    <property type="match status" value="1"/>
</dbReference>
<dbReference type="PANTHER" id="PTHR42850">
    <property type="entry name" value="METALLOPHOSPHOESTERASE"/>
    <property type="match status" value="1"/>
</dbReference>
<dbReference type="RefSeq" id="WP_133219492.1">
    <property type="nucleotide sequence ID" value="NZ_NRSG01000033.1"/>
</dbReference>
<evidence type="ECO:0000259" key="1">
    <source>
        <dbReference type="Pfam" id="PF00149"/>
    </source>
</evidence>
<dbReference type="Proteomes" id="UP000697995">
    <property type="component" value="Unassembled WGS sequence"/>
</dbReference>
<organism evidence="2 3">
    <name type="scientific">Paracraurococcus ruber</name>
    <dbReference type="NCBI Taxonomy" id="77675"/>
    <lineage>
        <taxon>Bacteria</taxon>
        <taxon>Pseudomonadati</taxon>
        <taxon>Pseudomonadota</taxon>
        <taxon>Alphaproteobacteria</taxon>
        <taxon>Acetobacterales</taxon>
        <taxon>Roseomonadaceae</taxon>
        <taxon>Paracraurococcus</taxon>
    </lineage>
</organism>
<dbReference type="SUPFAM" id="SSF56300">
    <property type="entry name" value="Metallo-dependent phosphatases"/>
    <property type="match status" value="1"/>
</dbReference>
<dbReference type="Pfam" id="PF00149">
    <property type="entry name" value="Metallophos"/>
    <property type="match status" value="1"/>
</dbReference>
<dbReference type="EMBL" id="NRSG01000033">
    <property type="protein sequence ID" value="MBK1657934.1"/>
    <property type="molecule type" value="Genomic_DNA"/>
</dbReference>
<evidence type="ECO:0000313" key="2">
    <source>
        <dbReference type="EMBL" id="MBK1657934.1"/>
    </source>
</evidence>
<feature type="domain" description="Calcineurin-like phosphoesterase" evidence="1">
    <location>
        <begin position="16"/>
        <end position="201"/>
    </location>
</feature>